<reference evidence="1 2" key="1">
    <citation type="journal article" date="2020" name="IScience">
        <title>Genome Sequencing of the Endangered Kingdonia uniflora (Circaeasteraceae, Ranunculales) Reveals Potential Mechanisms of Evolutionary Specialization.</title>
        <authorList>
            <person name="Sun Y."/>
            <person name="Deng T."/>
            <person name="Zhang A."/>
            <person name="Moore M.J."/>
            <person name="Landis J.B."/>
            <person name="Lin N."/>
            <person name="Zhang H."/>
            <person name="Zhang X."/>
            <person name="Huang J."/>
            <person name="Zhang X."/>
            <person name="Sun H."/>
            <person name="Wang H."/>
        </authorList>
    </citation>
    <scope>NUCLEOTIDE SEQUENCE [LARGE SCALE GENOMIC DNA]</scope>
    <source>
        <strain evidence="1">TB1705</strain>
        <tissue evidence="1">Leaf</tissue>
    </source>
</reference>
<protein>
    <submittedName>
        <fullName evidence="1">Uncharacterized protein</fullName>
    </submittedName>
</protein>
<dbReference type="EMBL" id="JACGCM010001664">
    <property type="protein sequence ID" value="KAF6151662.1"/>
    <property type="molecule type" value="Genomic_DNA"/>
</dbReference>
<organism evidence="1 2">
    <name type="scientific">Kingdonia uniflora</name>
    <dbReference type="NCBI Taxonomy" id="39325"/>
    <lineage>
        <taxon>Eukaryota</taxon>
        <taxon>Viridiplantae</taxon>
        <taxon>Streptophyta</taxon>
        <taxon>Embryophyta</taxon>
        <taxon>Tracheophyta</taxon>
        <taxon>Spermatophyta</taxon>
        <taxon>Magnoliopsida</taxon>
        <taxon>Ranunculales</taxon>
        <taxon>Circaeasteraceae</taxon>
        <taxon>Kingdonia</taxon>
    </lineage>
</organism>
<dbReference type="AlphaFoldDB" id="A0A7J7MA01"/>
<proteinExistence type="predicted"/>
<name>A0A7J7MA01_9MAGN</name>
<dbReference type="Proteomes" id="UP000541444">
    <property type="component" value="Unassembled WGS sequence"/>
</dbReference>
<comment type="caution">
    <text evidence="1">The sequence shown here is derived from an EMBL/GenBank/DDBJ whole genome shotgun (WGS) entry which is preliminary data.</text>
</comment>
<keyword evidence="2" id="KW-1185">Reference proteome</keyword>
<dbReference type="OrthoDB" id="640899at2759"/>
<evidence type="ECO:0000313" key="2">
    <source>
        <dbReference type="Proteomes" id="UP000541444"/>
    </source>
</evidence>
<evidence type="ECO:0000313" key="1">
    <source>
        <dbReference type="EMBL" id="KAF6151662.1"/>
    </source>
</evidence>
<sequence>MDRVCIDVLQEQFLVGKKPEMGWRAFAYTAVKNAMLDHFGLEITTQNIRSRLKTLRARLADIKTLRLIQSTKRLQAYKEKSFPLYQKLYDIMGNEVAEHLVGVQIVFLIEYSRLSTGHGCRFDGPLLLASDLLMFLSALCNSGKIVGIGIEIEIDTGSLRIYGFGQDNDSTSTAPPRVACLGSSQGVFTVAYYPWPFHLEICS</sequence>
<accession>A0A7J7MA01</accession>
<gene>
    <name evidence="1" type="ORF">GIB67_043069</name>
</gene>